<dbReference type="EMBL" id="AZHB01000011">
    <property type="protein sequence ID" value="OAA63205.1"/>
    <property type="molecule type" value="Genomic_DNA"/>
</dbReference>
<evidence type="ECO:0000259" key="14">
    <source>
        <dbReference type="Pfam" id="PF02434"/>
    </source>
</evidence>
<dbReference type="GO" id="GO:0016020">
    <property type="term" value="C:membrane"/>
    <property type="evidence" value="ECO:0007669"/>
    <property type="project" value="UniProtKB-SubCell"/>
</dbReference>
<evidence type="ECO:0000256" key="10">
    <source>
        <dbReference type="ARBA" id="ARBA00022989"/>
    </source>
</evidence>
<keyword evidence="6" id="KW-0808">Transferase</keyword>
<dbReference type="STRING" id="1081104.A0A167W140"/>
<evidence type="ECO:0000313" key="15">
    <source>
        <dbReference type="EMBL" id="OAA63205.1"/>
    </source>
</evidence>
<dbReference type="InterPro" id="IPR026050">
    <property type="entry name" value="C1GALT1/C1GALT1_chp1"/>
</dbReference>
<keyword evidence="11" id="KW-0472">Membrane</keyword>
<dbReference type="PANTHER" id="PTHR23033">
    <property type="entry name" value="BETA1,3-GALACTOSYLTRANSFERASE"/>
    <property type="match status" value="1"/>
</dbReference>
<dbReference type="GeneID" id="30021373"/>
<dbReference type="GO" id="GO:0016263">
    <property type="term" value="F:glycoprotein-N-acetylgalactosamine 3-beta-galactosyltransferase activity"/>
    <property type="evidence" value="ECO:0007669"/>
    <property type="project" value="UniProtKB-EC"/>
</dbReference>
<evidence type="ECO:0000313" key="16">
    <source>
        <dbReference type="Proteomes" id="UP000076744"/>
    </source>
</evidence>
<dbReference type="RefSeq" id="XP_018704412.1">
    <property type="nucleotide sequence ID" value="XM_018848686.1"/>
</dbReference>
<evidence type="ECO:0000256" key="4">
    <source>
        <dbReference type="ARBA" id="ARBA00012557"/>
    </source>
</evidence>
<dbReference type="InterPro" id="IPR003378">
    <property type="entry name" value="Fringe-like_glycosylTrfase"/>
</dbReference>
<dbReference type="OrthoDB" id="414175at2759"/>
<evidence type="ECO:0000256" key="6">
    <source>
        <dbReference type="ARBA" id="ARBA00022679"/>
    </source>
</evidence>
<dbReference type="PANTHER" id="PTHR23033:SF40">
    <property type="entry name" value="APPLE DOMAIN-CONTAINING PROTEIN"/>
    <property type="match status" value="1"/>
</dbReference>
<evidence type="ECO:0000256" key="3">
    <source>
        <dbReference type="ARBA" id="ARBA00006462"/>
    </source>
</evidence>
<comment type="similarity">
    <text evidence="3">Belongs to the glycosyltransferase 31 family. Beta3-Gal-T subfamily.</text>
</comment>
<feature type="chain" id="PRO_5007893721" description="N-acetylgalactosaminide beta-1,3-galactosyltransferase" evidence="13">
    <location>
        <begin position="25"/>
        <end position="512"/>
    </location>
</feature>
<evidence type="ECO:0000256" key="13">
    <source>
        <dbReference type="SAM" id="SignalP"/>
    </source>
</evidence>
<keyword evidence="13" id="KW-0732">Signal</keyword>
<name>A0A167W140_CORFA</name>
<protein>
    <recommendedName>
        <fullName evidence="4">N-acetylgalactosaminide beta-1,3-galactosyltransferase</fullName>
        <ecNumber evidence="4">2.4.1.122</ecNumber>
    </recommendedName>
</protein>
<feature type="compositionally biased region" description="Low complexity" evidence="12">
    <location>
        <begin position="42"/>
        <end position="58"/>
    </location>
</feature>
<accession>A0A167W140</accession>
<evidence type="ECO:0000256" key="9">
    <source>
        <dbReference type="ARBA" id="ARBA00022968"/>
    </source>
</evidence>
<evidence type="ECO:0000256" key="11">
    <source>
        <dbReference type="ARBA" id="ARBA00023136"/>
    </source>
</evidence>
<evidence type="ECO:0000256" key="2">
    <source>
        <dbReference type="ARBA" id="ARBA00004922"/>
    </source>
</evidence>
<keyword evidence="7" id="KW-0812">Transmembrane</keyword>
<evidence type="ECO:0000256" key="5">
    <source>
        <dbReference type="ARBA" id="ARBA00022676"/>
    </source>
</evidence>
<comment type="pathway">
    <text evidence="2">Protein modification; protein glycosylation.</text>
</comment>
<comment type="caution">
    <text evidence="15">The sequence shown here is derived from an EMBL/GenBank/DDBJ whole genome shotgun (WGS) entry which is preliminary data.</text>
</comment>
<keyword evidence="10" id="KW-1133">Transmembrane helix</keyword>
<dbReference type="Proteomes" id="UP000076744">
    <property type="component" value="Unassembled WGS sequence"/>
</dbReference>
<feature type="region of interest" description="Disordered" evidence="12">
    <location>
        <begin position="33"/>
        <end position="67"/>
    </location>
</feature>
<keyword evidence="8" id="KW-0547">Nucleotide-binding</keyword>
<reference evidence="15 16" key="1">
    <citation type="journal article" date="2016" name="Genome Biol. Evol.">
        <title>Divergent and convergent evolution of fungal pathogenicity.</title>
        <authorList>
            <person name="Shang Y."/>
            <person name="Xiao G."/>
            <person name="Zheng P."/>
            <person name="Cen K."/>
            <person name="Zhan S."/>
            <person name="Wang C."/>
        </authorList>
    </citation>
    <scope>NUCLEOTIDE SEQUENCE [LARGE SCALE GENOMIC DNA]</scope>
    <source>
        <strain evidence="15 16">ARSEF 2679</strain>
    </source>
</reference>
<organism evidence="15 16">
    <name type="scientific">Cordyceps fumosorosea (strain ARSEF 2679)</name>
    <name type="common">Isaria fumosorosea</name>
    <dbReference type="NCBI Taxonomy" id="1081104"/>
    <lineage>
        <taxon>Eukaryota</taxon>
        <taxon>Fungi</taxon>
        <taxon>Dikarya</taxon>
        <taxon>Ascomycota</taxon>
        <taxon>Pezizomycotina</taxon>
        <taxon>Sordariomycetes</taxon>
        <taxon>Hypocreomycetidae</taxon>
        <taxon>Hypocreales</taxon>
        <taxon>Cordycipitaceae</taxon>
        <taxon>Cordyceps</taxon>
    </lineage>
</organism>
<evidence type="ECO:0000256" key="8">
    <source>
        <dbReference type="ARBA" id="ARBA00022741"/>
    </source>
</evidence>
<evidence type="ECO:0000256" key="1">
    <source>
        <dbReference type="ARBA" id="ARBA00004606"/>
    </source>
</evidence>
<gene>
    <name evidence="15" type="ORF">ISF_05081</name>
</gene>
<feature type="domain" description="Fringe-like glycosyltransferase" evidence="14">
    <location>
        <begin position="209"/>
        <end position="287"/>
    </location>
</feature>
<comment type="subcellular location">
    <subcellularLocation>
        <location evidence="1">Membrane</location>
        <topology evidence="1">Single-pass type II membrane protein</topology>
    </subcellularLocation>
</comment>
<dbReference type="AlphaFoldDB" id="A0A167W140"/>
<sequence length="512" mass="57389">MLSRRNLIIVAALTVFAFTLLLTSQRLNAPFGGPDYSDVRNTQPQPQPGTGTTGGKQPSHTTPHVSTHAGATMTVSVPHGDTKETLHSVPPASASAVKAGCEDFPDMSNIFVVLKTGASESYNRIPTQLMTNLKCVPNYEIWSDMEQSIAGQHIFDALTDVLPAVKAHDDFDIYHHQAKCPIDQEHCNKGYDTANKGWSLDKYKNIHIAESNWANHSRFDWYFYIDADTYVSWPTLVEWFKRLDPTKPVYFGSVALLAGFPFGHGGSGYAVSNAGMKKMFDGKDKVANKYDEKATTTCCGDYLFAYAIKEEAQLDVQNMFPTINGEKPYSMPFYDGHWCQPIITMHHAASEEIDELDKFERNRRFKSPVLIKDVFRDIIQPKLRDSHDNWDNLSDDVYYFDPTSRQFDETEVRLRKPDSELNAAEQRAHLGFDECRAACESLSACMQFRFGNNGICATSTAVRFGKPAPEGSAGSDAGRKSGWMVQRVKEWAKKHDDCGAPKFPKLKDESEI</sequence>
<evidence type="ECO:0000256" key="7">
    <source>
        <dbReference type="ARBA" id="ARBA00022692"/>
    </source>
</evidence>
<dbReference type="Gene3D" id="3.90.550.50">
    <property type="match status" value="1"/>
</dbReference>
<keyword evidence="9" id="KW-0735">Signal-anchor</keyword>
<keyword evidence="5" id="KW-0328">Glycosyltransferase</keyword>
<keyword evidence="16" id="KW-1185">Reference proteome</keyword>
<dbReference type="GO" id="GO:0000166">
    <property type="term" value="F:nucleotide binding"/>
    <property type="evidence" value="ECO:0007669"/>
    <property type="project" value="UniProtKB-KW"/>
</dbReference>
<dbReference type="EC" id="2.4.1.122" evidence="4"/>
<proteinExistence type="inferred from homology"/>
<feature type="signal peptide" evidence="13">
    <location>
        <begin position="1"/>
        <end position="24"/>
    </location>
</feature>
<evidence type="ECO:0000256" key="12">
    <source>
        <dbReference type="SAM" id="MobiDB-lite"/>
    </source>
</evidence>
<dbReference type="Pfam" id="PF02434">
    <property type="entry name" value="Fringe"/>
    <property type="match status" value="1"/>
</dbReference>